<keyword evidence="6" id="KW-1185">Reference proteome</keyword>
<feature type="transmembrane region" description="Helical" evidence="3">
    <location>
        <begin position="232"/>
        <end position="256"/>
    </location>
</feature>
<gene>
    <name evidence="5" type="ordered locus">LSA_12270</name>
</gene>
<feature type="domain" description="EamA" evidence="4">
    <location>
        <begin position="22"/>
        <end position="161"/>
    </location>
</feature>
<dbReference type="PANTHER" id="PTHR22911:SF79">
    <property type="entry name" value="MOBA-LIKE NTP TRANSFERASE DOMAIN-CONTAINING PROTEIN"/>
    <property type="match status" value="1"/>
</dbReference>
<dbReference type="AlphaFoldDB" id="G2KUK2"/>
<reference evidence="5 6" key="1">
    <citation type="journal article" date="2011" name="Microb. Cell Fact.">
        <title>Genomic analysis reveals Lactobacillus sanfranciscensis as stable element in traditional sourdoughs.</title>
        <authorList>
            <person name="Vogel R.F."/>
            <person name="Pavlovic M."/>
            <person name="Ehrmann M.A."/>
            <person name="Wiezer A."/>
            <person name="Liesegang H."/>
            <person name="Offschanka S."/>
            <person name="Voget S."/>
            <person name="Angelov A."/>
            <person name="Bocker G."/>
            <person name="Liebl W."/>
        </authorList>
    </citation>
    <scope>NUCLEOTIDE SEQUENCE [LARGE SCALE GENOMIC DNA]</scope>
    <source>
        <strain evidence="5 6">TMW 1.1304</strain>
    </source>
</reference>
<dbReference type="HOGENOM" id="CLU_033863_19_0_9"/>
<organism evidence="5 6">
    <name type="scientific">Fructilactobacillus sanfranciscensis (strain TMW 1.1304)</name>
    <name type="common">Lactobacillus sanfranciscensis</name>
    <dbReference type="NCBI Taxonomy" id="714313"/>
    <lineage>
        <taxon>Bacteria</taxon>
        <taxon>Bacillati</taxon>
        <taxon>Bacillota</taxon>
        <taxon>Bacilli</taxon>
        <taxon>Lactobacillales</taxon>
        <taxon>Lactobacillaceae</taxon>
        <taxon>Fructilactobacillus</taxon>
    </lineage>
</organism>
<keyword evidence="3" id="KW-0472">Membrane</keyword>
<evidence type="ECO:0000256" key="2">
    <source>
        <dbReference type="ARBA" id="ARBA00007362"/>
    </source>
</evidence>
<dbReference type="EMBL" id="CP002461">
    <property type="protein sequence ID" value="AEN99600.1"/>
    <property type="molecule type" value="Genomic_DNA"/>
</dbReference>
<evidence type="ECO:0000313" key="5">
    <source>
        <dbReference type="EMBL" id="AEN99600.1"/>
    </source>
</evidence>
<dbReference type="KEGG" id="lsn:LSA_12270"/>
<feature type="transmembrane region" description="Helical" evidence="3">
    <location>
        <begin position="203"/>
        <end position="220"/>
    </location>
</feature>
<dbReference type="PANTHER" id="PTHR22911">
    <property type="entry name" value="ACYL-MALONYL CONDENSING ENZYME-RELATED"/>
    <property type="match status" value="1"/>
</dbReference>
<sequence>MVKNKGALIMFNKIKGMSNTAKGLALAGFASVSWGVAGVITQFVSQNASIPAPWFLTARTTGAATILLLVSAIVYKGKIFNIFKTWKSVFTLVCYGLFGLAANMGSFYVSIQNGNAAATTILQYLAPLFILLGAFIFQHKKPAKIDFVVFIIAIVGVFLSITKGDISQLSIPMDSLIWGLISGLTAALYVVLPRSLGKDNPPIVVMGWGTLVASIAYNINHPVWTNVPHLTTGAILGVCGIIFFGTLLTFSTLIFATRFTTSANISLMDALQPVSTFILSVIFFNTALSLAEVVGAILVILAIYLLKYSPADEEILN</sequence>
<protein>
    <recommendedName>
        <fullName evidence="4">EamA domain-containing protein</fullName>
    </recommendedName>
</protein>
<comment type="subcellular location">
    <subcellularLocation>
        <location evidence="1">Endomembrane system</location>
        <topology evidence="1">Multi-pass membrane protein</topology>
    </subcellularLocation>
</comment>
<feature type="transmembrane region" description="Helical" evidence="3">
    <location>
        <begin position="121"/>
        <end position="138"/>
    </location>
</feature>
<evidence type="ECO:0000259" key="4">
    <source>
        <dbReference type="Pfam" id="PF00892"/>
    </source>
</evidence>
<feature type="transmembrane region" description="Helical" evidence="3">
    <location>
        <begin position="175"/>
        <end position="191"/>
    </location>
</feature>
<keyword evidence="3" id="KW-1133">Transmembrane helix</keyword>
<accession>G2KUK2</accession>
<evidence type="ECO:0000256" key="1">
    <source>
        <dbReference type="ARBA" id="ARBA00004127"/>
    </source>
</evidence>
<feature type="transmembrane region" description="Helical" evidence="3">
    <location>
        <begin position="89"/>
        <end position="109"/>
    </location>
</feature>
<name>G2KUK2_FRUST</name>
<dbReference type="Pfam" id="PF00892">
    <property type="entry name" value="EamA"/>
    <property type="match status" value="2"/>
</dbReference>
<dbReference type="InterPro" id="IPR037185">
    <property type="entry name" value="EmrE-like"/>
</dbReference>
<dbReference type="SUPFAM" id="SSF103481">
    <property type="entry name" value="Multidrug resistance efflux transporter EmrE"/>
    <property type="match status" value="2"/>
</dbReference>
<comment type="similarity">
    <text evidence="2">Belongs to the EamA transporter family.</text>
</comment>
<dbReference type="InterPro" id="IPR000620">
    <property type="entry name" value="EamA_dom"/>
</dbReference>
<keyword evidence="3" id="KW-0812">Transmembrane</keyword>
<feature type="transmembrane region" description="Helical" evidence="3">
    <location>
        <begin position="277"/>
        <end position="306"/>
    </location>
</feature>
<dbReference type="GO" id="GO:0016020">
    <property type="term" value="C:membrane"/>
    <property type="evidence" value="ECO:0007669"/>
    <property type="project" value="InterPro"/>
</dbReference>
<feature type="transmembrane region" description="Helical" evidence="3">
    <location>
        <begin position="54"/>
        <end position="77"/>
    </location>
</feature>
<evidence type="ECO:0000256" key="3">
    <source>
        <dbReference type="SAM" id="Phobius"/>
    </source>
</evidence>
<feature type="transmembrane region" description="Helical" evidence="3">
    <location>
        <begin position="145"/>
        <end position="163"/>
    </location>
</feature>
<proteinExistence type="inferred from homology"/>
<dbReference type="STRING" id="714313.LSA_12270"/>
<dbReference type="eggNOG" id="COG0697">
    <property type="taxonomic scope" value="Bacteria"/>
</dbReference>
<feature type="domain" description="EamA" evidence="4">
    <location>
        <begin position="176"/>
        <end position="306"/>
    </location>
</feature>
<evidence type="ECO:0000313" key="6">
    <source>
        <dbReference type="Proteomes" id="UP000001285"/>
    </source>
</evidence>
<dbReference type="Proteomes" id="UP000001285">
    <property type="component" value="Chromosome"/>
</dbReference>